<keyword evidence="4" id="KW-1185">Reference proteome</keyword>
<dbReference type="Proteomes" id="UP000724874">
    <property type="component" value="Unassembled WGS sequence"/>
</dbReference>
<dbReference type="InterPro" id="IPR001214">
    <property type="entry name" value="SET_dom"/>
</dbReference>
<dbReference type="OrthoDB" id="5945798at2759"/>
<gene>
    <name evidence="3" type="ORF">CPB84DRAFT_1541940</name>
</gene>
<protein>
    <recommendedName>
        <fullName evidence="2">SET domain-containing protein</fullName>
    </recommendedName>
</protein>
<dbReference type="Pfam" id="PF00856">
    <property type="entry name" value="SET"/>
    <property type="match status" value="1"/>
</dbReference>
<feature type="domain" description="SET" evidence="2">
    <location>
        <begin position="142"/>
        <end position="319"/>
    </location>
</feature>
<dbReference type="CDD" id="cd20071">
    <property type="entry name" value="SET_SMYD"/>
    <property type="match status" value="1"/>
</dbReference>
<reference evidence="3" key="1">
    <citation type="submission" date="2020-11" db="EMBL/GenBank/DDBJ databases">
        <authorList>
            <consortium name="DOE Joint Genome Institute"/>
            <person name="Ahrendt S."/>
            <person name="Riley R."/>
            <person name="Andreopoulos W."/>
            <person name="LaButti K."/>
            <person name="Pangilinan J."/>
            <person name="Ruiz-duenas F.J."/>
            <person name="Barrasa J.M."/>
            <person name="Sanchez-Garcia M."/>
            <person name="Camarero S."/>
            <person name="Miyauchi S."/>
            <person name="Serrano A."/>
            <person name="Linde D."/>
            <person name="Babiker R."/>
            <person name="Drula E."/>
            <person name="Ayuso-Fernandez I."/>
            <person name="Pacheco R."/>
            <person name="Padilla G."/>
            <person name="Ferreira P."/>
            <person name="Barriuso J."/>
            <person name="Kellner H."/>
            <person name="Castanera R."/>
            <person name="Alfaro M."/>
            <person name="Ramirez L."/>
            <person name="Pisabarro A.G."/>
            <person name="Kuo A."/>
            <person name="Tritt A."/>
            <person name="Lipzen A."/>
            <person name="He G."/>
            <person name="Yan M."/>
            <person name="Ng V."/>
            <person name="Cullen D."/>
            <person name="Martin F."/>
            <person name="Rosso M.-N."/>
            <person name="Henrissat B."/>
            <person name="Hibbett D."/>
            <person name="Martinez A.T."/>
            <person name="Grigoriev I.V."/>
        </authorList>
    </citation>
    <scope>NUCLEOTIDE SEQUENCE</scope>
    <source>
        <strain evidence="3">AH 44721</strain>
    </source>
</reference>
<dbReference type="InterPro" id="IPR046341">
    <property type="entry name" value="SET_dom_sf"/>
</dbReference>
<accession>A0A9P5NJ21</accession>
<feature type="region of interest" description="Disordered" evidence="1">
    <location>
        <begin position="1"/>
        <end position="48"/>
    </location>
</feature>
<dbReference type="AlphaFoldDB" id="A0A9P5NJ21"/>
<evidence type="ECO:0000259" key="2">
    <source>
        <dbReference type="PROSITE" id="PS50280"/>
    </source>
</evidence>
<comment type="caution">
    <text evidence="3">The sequence shown here is derived from an EMBL/GenBank/DDBJ whole genome shotgun (WGS) entry which is preliminary data.</text>
</comment>
<dbReference type="SMART" id="SM00317">
    <property type="entry name" value="SET"/>
    <property type="match status" value="1"/>
</dbReference>
<dbReference type="PROSITE" id="PS50280">
    <property type="entry name" value="SET"/>
    <property type="match status" value="1"/>
</dbReference>
<dbReference type="PANTHER" id="PTHR47332:SF2">
    <property type="entry name" value="SET-6"/>
    <property type="match status" value="1"/>
</dbReference>
<dbReference type="SUPFAM" id="SSF82199">
    <property type="entry name" value="SET domain"/>
    <property type="match status" value="1"/>
</dbReference>
<name>A0A9P5NJ21_GYMJU</name>
<evidence type="ECO:0000313" key="4">
    <source>
        <dbReference type="Proteomes" id="UP000724874"/>
    </source>
</evidence>
<sequence>MKRGFLNKMTKKEQSPSSDPTGSPDPSTASAEKTSKGKEEAPEERTETVINLLYGNVEDPPALFESAAKVYNPNLFKVVIKSPDPEDNPEDVLLITNIPPRREDVPPDPQGHSEWIVRASTKPKVINHPGFPQALRIINGPPAYEIKETPDTMVGGGVFATRDIKAGKLIFTERPLIVAPRYIDLPDPQSFQDLEPYTRERLLQLLMMRKFELLLKLAMDRMDEEDQNAFLALRNCHKEDGSGPLLGILRTNGFGINKLYDGEERTDRKLYTGVTRIGSRINHNCTPNVIYKFSLPSFSFQFCAITDIQAGEQLFFSFCVTDQSKAERHAELAPYGIICNCRVCEHATPETDKLRKEYQRRTRQYIAKVQQWTVMVIDDSPGSSRNVLNEERLEPILVLRDALREERLQYTDEYRAILWNVHLFYKKLGMGVKANAFLEEFSALNRGSSRQ</sequence>
<proteinExistence type="predicted"/>
<dbReference type="Gene3D" id="2.170.270.10">
    <property type="entry name" value="SET domain"/>
    <property type="match status" value="1"/>
</dbReference>
<evidence type="ECO:0000256" key="1">
    <source>
        <dbReference type="SAM" id="MobiDB-lite"/>
    </source>
</evidence>
<organism evidence="3 4">
    <name type="scientific">Gymnopilus junonius</name>
    <name type="common">Spectacular rustgill mushroom</name>
    <name type="synonym">Gymnopilus spectabilis subsp. junonius</name>
    <dbReference type="NCBI Taxonomy" id="109634"/>
    <lineage>
        <taxon>Eukaryota</taxon>
        <taxon>Fungi</taxon>
        <taxon>Dikarya</taxon>
        <taxon>Basidiomycota</taxon>
        <taxon>Agaricomycotina</taxon>
        <taxon>Agaricomycetes</taxon>
        <taxon>Agaricomycetidae</taxon>
        <taxon>Agaricales</taxon>
        <taxon>Agaricineae</taxon>
        <taxon>Hymenogastraceae</taxon>
        <taxon>Gymnopilus</taxon>
    </lineage>
</organism>
<feature type="compositionally biased region" description="Basic and acidic residues" evidence="1">
    <location>
        <begin position="33"/>
        <end position="47"/>
    </location>
</feature>
<evidence type="ECO:0000313" key="3">
    <source>
        <dbReference type="EMBL" id="KAF8886421.1"/>
    </source>
</evidence>
<dbReference type="EMBL" id="JADNYJ010000096">
    <property type="protein sequence ID" value="KAF8886421.1"/>
    <property type="molecule type" value="Genomic_DNA"/>
</dbReference>
<feature type="compositionally biased region" description="Low complexity" evidence="1">
    <location>
        <begin position="15"/>
        <end position="31"/>
    </location>
</feature>
<dbReference type="PANTHER" id="PTHR47332">
    <property type="entry name" value="SET DOMAIN-CONTAINING PROTEIN 5"/>
    <property type="match status" value="1"/>
</dbReference>
<dbReference type="InterPro" id="IPR053185">
    <property type="entry name" value="SET_domain_protein"/>
</dbReference>